<dbReference type="AlphaFoldDB" id="A0AAE0ZD60"/>
<evidence type="ECO:0000313" key="2">
    <source>
        <dbReference type="Proteomes" id="UP001283361"/>
    </source>
</evidence>
<evidence type="ECO:0000313" key="1">
    <source>
        <dbReference type="EMBL" id="KAK3767020.1"/>
    </source>
</evidence>
<proteinExistence type="predicted"/>
<dbReference type="EMBL" id="JAWDGP010004172">
    <property type="protein sequence ID" value="KAK3767020.1"/>
    <property type="molecule type" value="Genomic_DNA"/>
</dbReference>
<accession>A0AAE0ZD60</accession>
<sequence length="96" mass="11073">MEEARKRWLTFIIPNALASAQVGNEINAEDFSTRLPPTGVCLLHHVRWVTSATARTSMSQEKYKIMTEKLEDRIRSLVVNFSRGFVDWACKNVQFE</sequence>
<keyword evidence="2" id="KW-1185">Reference proteome</keyword>
<organism evidence="1 2">
    <name type="scientific">Elysia crispata</name>
    <name type="common">lettuce slug</name>
    <dbReference type="NCBI Taxonomy" id="231223"/>
    <lineage>
        <taxon>Eukaryota</taxon>
        <taxon>Metazoa</taxon>
        <taxon>Spiralia</taxon>
        <taxon>Lophotrochozoa</taxon>
        <taxon>Mollusca</taxon>
        <taxon>Gastropoda</taxon>
        <taxon>Heterobranchia</taxon>
        <taxon>Euthyneura</taxon>
        <taxon>Panpulmonata</taxon>
        <taxon>Sacoglossa</taxon>
        <taxon>Placobranchoidea</taxon>
        <taxon>Plakobranchidae</taxon>
        <taxon>Elysia</taxon>
    </lineage>
</organism>
<comment type="caution">
    <text evidence="1">The sequence shown here is derived from an EMBL/GenBank/DDBJ whole genome shotgun (WGS) entry which is preliminary data.</text>
</comment>
<name>A0AAE0ZD60_9GAST</name>
<gene>
    <name evidence="1" type="ORF">RRG08_054068</name>
</gene>
<protein>
    <submittedName>
        <fullName evidence="1">Uncharacterized protein</fullName>
    </submittedName>
</protein>
<reference evidence="1" key="1">
    <citation type="journal article" date="2023" name="G3 (Bethesda)">
        <title>A reference genome for the long-term kleptoplast-retaining sea slug Elysia crispata morphotype clarki.</title>
        <authorList>
            <person name="Eastman K.E."/>
            <person name="Pendleton A.L."/>
            <person name="Shaikh M.A."/>
            <person name="Suttiyut T."/>
            <person name="Ogas R."/>
            <person name="Tomko P."/>
            <person name="Gavelis G."/>
            <person name="Widhalm J.R."/>
            <person name="Wisecaver J.H."/>
        </authorList>
    </citation>
    <scope>NUCLEOTIDE SEQUENCE</scope>
    <source>
        <strain evidence="1">ECLA1</strain>
    </source>
</reference>
<dbReference type="Proteomes" id="UP001283361">
    <property type="component" value="Unassembled WGS sequence"/>
</dbReference>